<dbReference type="InterPro" id="IPR055396">
    <property type="entry name" value="DUF7088"/>
</dbReference>
<dbReference type="Proteomes" id="UP000694001">
    <property type="component" value="Chromosome"/>
</dbReference>
<keyword evidence="7" id="KW-1185">Reference proteome</keyword>
<accession>A0A975YJA8</accession>
<keyword evidence="1" id="KW-0175">Coiled coil</keyword>
<feature type="domain" description="ABC-type uncharacterised transport system" evidence="4">
    <location>
        <begin position="197"/>
        <end position="510"/>
    </location>
</feature>
<proteinExistence type="predicted"/>
<evidence type="ECO:0000313" key="6">
    <source>
        <dbReference type="EMBL" id="QXM24248.1"/>
    </source>
</evidence>
<feature type="transmembrane region" description="Helical" evidence="3">
    <location>
        <begin position="627"/>
        <end position="647"/>
    </location>
</feature>
<dbReference type="KEGG" id="elio:KO353_13445"/>
<feature type="region of interest" description="Disordered" evidence="2">
    <location>
        <begin position="437"/>
        <end position="461"/>
    </location>
</feature>
<evidence type="ECO:0000256" key="2">
    <source>
        <dbReference type="SAM" id="MobiDB-lite"/>
    </source>
</evidence>
<gene>
    <name evidence="6" type="ORF">KO353_13445</name>
</gene>
<dbReference type="InterPro" id="IPR019196">
    <property type="entry name" value="ABC_transp_unknown"/>
</dbReference>
<dbReference type="Pfam" id="PF09822">
    <property type="entry name" value="ABC_transp_aux"/>
    <property type="match status" value="1"/>
</dbReference>
<protein>
    <submittedName>
        <fullName evidence="6">GldG family protein</fullName>
    </submittedName>
</protein>
<name>A0A975YJA8_9PROT</name>
<evidence type="ECO:0000256" key="1">
    <source>
        <dbReference type="SAM" id="Coils"/>
    </source>
</evidence>
<feature type="domain" description="DUF7088" evidence="5">
    <location>
        <begin position="60"/>
        <end position="160"/>
    </location>
</feature>
<evidence type="ECO:0000259" key="5">
    <source>
        <dbReference type="Pfam" id="PF23357"/>
    </source>
</evidence>
<dbReference type="AlphaFoldDB" id="A0A975YJA8"/>
<keyword evidence="3" id="KW-0812">Transmembrane</keyword>
<evidence type="ECO:0000259" key="4">
    <source>
        <dbReference type="Pfam" id="PF09822"/>
    </source>
</evidence>
<keyword evidence="3" id="KW-1133">Transmembrane helix</keyword>
<dbReference type="RefSeq" id="WP_218285274.1">
    <property type="nucleotide sequence ID" value="NZ_CP076448.1"/>
</dbReference>
<sequence length="664" mass="73273">MLDAAHHATLDAAVTRKPPAKAPPRRLLGAAGILAALVLAVAVNVLADRFLATARIDLTEERLYTLSEGTKTVLRSLEEPITLRLYYSQRLGREIPLYAGLATRVRELLREYAELSNGKIRLEFYEPEPFSEVEDRALAYGLQGVPVDRSGEQVYFGLAGSNTLDDERTIPFFQLERERFLEADLTRLVYELSNPRRPVIGVMTGLPVNGEMRGLGGRPSPPWVVMTQMRQFLEVREVPLDAAEIDPGISVLMVAHPQNLSLRAQYAIDQFVMRGGRLLLLVDPHSEAQAFRPDPRGRPQTDTASDLPRLLEAWGIGFDKDKVAADLRGAFRVRANPQDRLQAVDYVAWFVASGPGQIARGDIVTGELNQVAFGSPGFLTRREGAAIEFLPLITTSAEAAAIPAEKVRNDPNPAAILAEFRPGGQALTLAARIRGTLPSAFPDGPPPPAEGEEAPTRTRPHLARSEGTANLVVIADSDVLEDRFWVRVQDFFGQQVAQPTADNGALIVNALDNLAGSDALIGLRSRGESRRPFELVESMRRQAEANYRATEQALTRKLEETERRLRELRQGGATAAERSRAEAVLTAEQRAAIEEARRVILETRQELRAVQRDLRRDIEALERTVKLAAIVAVPVVVAIVAILLGLWRIRRRARRAEEPLEAPA</sequence>
<feature type="coiled-coil region" evidence="1">
    <location>
        <begin position="540"/>
        <end position="624"/>
    </location>
</feature>
<dbReference type="EMBL" id="CP076448">
    <property type="protein sequence ID" value="QXM24248.1"/>
    <property type="molecule type" value="Genomic_DNA"/>
</dbReference>
<evidence type="ECO:0000256" key="3">
    <source>
        <dbReference type="SAM" id="Phobius"/>
    </source>
</evidence>
<feature type="transmembrane region" description="Helical" evidence="3">
    <location>
        <begin position="27"/>
        <end position="47"/>
    </location>
</feature>
<dbReference type="Pfam" id="PF23357">
    <property type="entry name" value="DUF7088"/>
    <property type="match status" value="1"/>
</dbReference>
<reference evidence="6" key="1">
    <citation type="submission" date="2021-06" db="EMBL/GenBank/DDBJ databases">
        <title>Elioraea tepida, sp. nov., a moderately thermophilic aerobic anoxygenic phototrophic bacterium isolated from an alkaline siliceous hot spring mat community in Yellowstone National Park, WY, USA.</title>
        <authorList>
            <person name="Saini M.K."/>
            <person name="Yoshida S."/>
            <person name="Sebastian A."/>
            <person name="Hirose S."/>
            <person name="Hara E."/>
            <person name="Tamaki H."/>
            <person name="Soulier N.T."/>
            <person name="Albert I."/>
            <person name="Hanada S."/>
            <person name="Bryant D.A."/>
            <person name="Tank M."/>
        </authorList>
    </citation>
    <scope>NUCLEOTIDE SEQUENCE</scope>
    <source>
        <strain evidence="6">MS-P2</strain>
    </source>
</reference>
<keyword evidence="3" id="KW-0472">Membrane</keyword>
<evidence type="ECO:0000313" key="7">
    <source>
        <dbReference type="Proteomes" id="UP000694001"/>
    </source>
</evidence>
<organism evidence="6 7">
    <name type="scientific">Elioraea tepida</name>
    <dbReference type="NCBI Taxonomy" id="2843330"/>
    <lineage>
        <taxon>Bacteria</taxon>
        <taxon>Pseudomonadati</taxon>
        <taxon>Pseudomonadota</taxon>
        <taxon>Alphaproteobacteria</taxon>
        <taxon>Acetobacterales</taxon>
        <taxon>Elioraeaceae</taxon>
        <taxon>Elioraea</taxon>
    </lineage>
</organism>